<feature type="compositionally biased region" description="Basic and acidic residues" evidence="1">
    <location>
        <begin position="339"/>
        <end position="351"/>
    </location>
</feature>
<dbReference type="GO" id="GO:0008237">
    <property type="term" value="F:metallopeptidase activity"/>
    <property type="evidence" value="ECO:0007669"/>
    <property type="project" value="UniProtKB-KW"/>
</dbReference>
<dbReference type="PANTHER" id="PTHR36435:SF1">
    <property type="entry name" value="CAAX AMINO TERMINAL PROTEASE FAMILY PROTEIN"/>
    <property type="match status" value="1"/>
</dbReference>
<evidence type="ECO:0000259" key="3">
    <source>
        <dbReference type="Pfam" id="PF02517"/>
    </source>
</evidence>
<dbReference type="Pfam" id="PF02517">
    <property type="entry name" value="Rce1-like"/>
    <property type="match status" value="1"/>
</dbReference>
<reference evidence="4 5" key="1">
    <citation type="submission" date="2021-02" db="EMBL/GenBank/DDBJ databases">
        <title>De Novo genome assembly of isolated myxobacteria.</title>
        <authorList>
            <person name="Stevens D.C."/>
        </authorList>
    </citation>
    <scope>NUCLEOTIDE SEQUENCE [LARGE SCALE GENOMIC DNA]</scope>
    <source>
        <strain evidence="5">SCPEA02</strain>
    </source>
</reference>
<evidence type="ECO:0000313" key="5">
    <source>
        <dbReference type="Proteomes" id="UP000662747"/>
    </source>
</evidence>
<dbReference type="PANTHER" id="PTHR36435">
    <property type="entry name" value="SLR1288 PROTEIN"/>
    <property type="match status" value="1"/>
</dbReference>
<organism evidence="4 5">
    <name type="scientific">Pyxidicoccus parkwayensis</name>
    <dbReference type="NCBI Taxonomy" id="2813578"/>
    <lineage>
        <taxon>Bacteria</taxon>
        <taxon>Pseudomonadati</taxon>
        <taxon>Myxococcota</taxon>
        <taxon>Myxococcia</taxon>
        <taxon>Myxococcales</taxon>
        <taxon>Cystobacterineae</taxon>
        <taxon>Myxococcaceae</taxon>
        <taxon>Pyxidicoccus</taxon>
    </lineage>
</organism>
<feature type="domain" description="CAAX prenyl protease 2/Lysostaphin resistance protein A-like" evidence="3">
    <location>
        <begin position="114"/>
        <end position="201"/>
    </location>
</feature>
<keyword evidence="5" id="KW-1185">Reference proteome</keyword>
<proteinExistence type="predicted"/>
<gene>
    <name evidence="4" type="ORF">JY651_19440</name>
</gene>
<dbReference type="Proteomes" id="UP000662747">
    <property type="component" value="Chromosome"/>
</dbReference>
<feature type="transmembrane region" description="Helical" evidence="2">
    <location>
        <begin position="147"/>
        <end position="168"/>
    </location>
</feature>
<feature type="region of interest" description="Disordered" evidence="1">
    <location>
        <begin position="334"/>
        <end position="364"/>
    </location>
</feature>
<sequence>MAGTALALAFFLTVGAGVQLLNTAFGIWFTEFFVFFALGWVLLRFGGWKPREYTGLTPAPRAPTLFGFLLGVANFFALVIPIQYAAQSIAPEWLTKMFDGSRLFEGQTSVELGLILAGVSIAAPLCEEFFFRGILQRGLTPAPPESPVRALVVTAVIFSAFHLDPVGFAARAELGLLFGWLYLRTGSLWPGIAAHAANNIVSSVLFLAAKAMGQDATDAETDVRAVLALAGLGFIGLSALFTAARHFPVLLAAPPRATDEEARAPEPRPALAMLLLPWVVGATVALGGLATLDTRGLSLNLYDMQHPLPELGKDAPPGLLAERKALMVLRTSARQGKTPMEDYREERERQMRAHRQALGAQKKP</sequence>
<evidence type="ECO:0000256" key="1">
    <source>
        <dbReference type="SAM" id="MobiDB-lite"/>
    </source>
</evidence>
<keyword evidence="4" id="KW-0378">Hydrolase</keyword>
<feature type="transmembrane region" description="Helical" evidence="2">
    <location>
        <begin position="270"/>
        <end position="292"/>
    </location>
</feature>
<dbReference type="InterPro" id="IPR052710">
    <property type="entry name" value="CAAX_protease"/>
</dbReference>
<accession>A0ABX7PCT1</accession>
<keyword evidence="2" id="KW-0472">Membrane</keyword>
<feature type="transmembrane region" description="Helical" evidence="2">
    <location>
        <begin position="26"/>
        <end position="43"/>
    </location>
</feature>
<keyword evidence="4" id="KW-0482">Metalloprotease</keyword>
<dbReference type="EMBL" id="CP071090">
    <property type="protein sequence ID" value="QSQ28170.1"/>
    <property type="molecule type" value="Genomic_DNA"/>
</dbReference>
<dbReference type="InterPro" id="IPR003675">
    <property type="entry name" value="Rce1/LyrA-like_dom"/>
</dbReference>
<keyword evidence="4" id="KW-0645">Protease</keyword>
<feature type="transmembrane region" description="Helical" evidence="2">
    <location>
        <begin position="225"/>
        <end position="244"/>
    </location>
</feature>
<feature type="transmembrane region" description="Helical" evidence="2">
    <location>
        <begin position="64"/>
        <end position="86"/>
    </location>
</feature>
<feature type="transmembrane region" description="Helical" evidence="2">
    <location>
        <begin position="106"/>
        <end position="126"/>
    </location>
</feature>
<protein>
    <submittedName>
        <fullName evidence="4">CPBP family intramembrane metalloprotease</fullName>
    </submittedName>
</protein>
<keyword evidence="2" id="KW-0812">Transmembrane</keyword>
<feature type="transmembrane region" description="Helical" evidence="2">
    <location>
        <begin position="188"/>
        <end position="213"/>
    </location>
</feature>
<name>A0ABX7PCT1_9BACT</name>
<evidence type="ECO:0000256" key="2">
    <source>
        <dbReference type="SAM" id="Phobius"/>
    </source>
</evidence>
<evidence type="ECO:0000313" key="4">
    <source>
        <dbReference type="EMBL" id="QSQ28170.1"/>
    </source>
</evidence>
<keyword evidence="2" id="KW-1133">Transmembrane helix</keyword>